<organism evidence="2 4">
    <name type="scientific">Lysinibacillus sphaericus</name>
    <name type="common">Bacillus sphaericus</name>
    <dbReference type="NCBI Taxonomy" id="1421"/>
    <lineage>
        <taxon>Bacteria</taxon>
        <taxon>Bacillati</taxon>
        <taxon>Bacillota</taxon>
        <taxon>Bacilli</taxon>
        <taxon>Bacillales</taxon>
        <taxon>Bacillaceae</taxon>
        <taxon>Lysinibacillus</taxon>
    </lineage>
</organism>
<dbReference type="InterPro" id="IPR001357">
    <property type="entry name" value="BRCT_dom"/>
</dbReference>
<dbReference type="EC" id="6.5.1.2" evidence="3"/>
<dbReference type="SUPFAM" id="SSF52113">
    <property type="entry name" value="BRCT domain"/>
    <property type="match status" value="1"/>
</dbReference>
<dbReference type="Proteomes" id="UP000238825">
    <property type="component" value="Chromosome"/>
</dbReference>
<accession>A0A2S0K3H8</accession>
<evidence type="ECO:0000313" key="4">
    <source>
        <dbReference type="Proteomes" id="UP000238825"/>
    </source>
</evidence>
<reference evidence="2 4" key="1">
    <citation type="submission" date="2017-03" db="EMBL/GenBank/DDBJ databases">
        <title>The whole genome sequencing and assembly of Lysinibacillus sphaericus DSM 28T strain.</title>
        <authorList>
            <person name="Lee Y.-J."/>
            <person name="Yi H."/>
            <person name="Bahn Y.-S."/>
            <person name="Kim J.F."/>
            <person name="Lee D.-W."/>
        </authorList>
    </citation>
    <scope>NUCLEOTIDE SEQUENCE [LARGE SCALE GENOMIC DNA]</scope>
    <source>
        <strain evidence="2 4">DSM 28</strain>
    </source>
</reference>
<dbReference type="EMBL" id="UFSZ01000001">
    <property type="protein sequence ID" value="SUV16210.1"/>
    <property type="molecule type" value="Genomic_DNA"/>
</dbReference>
<dbReference type="Gene3D" id="3.40.50.10190">
    <property type="entry name" value="BRCT domain"/>
    <property type="match status" value="1"/>
</dbReference>
<dbReference type="Proteomes" id="UP000255295">
    <property type="component" value="Unassembled WGS sequence"/>
</dbReference>
<dbReference type="RefSeq" id="WP_024361560.1">
    <property type="nucleotide sequence ID" value="NZ_BJNS01000011.1"/>
</dbReference>
<dbReference type="GO" id="GO:0003911">
    <property type="term" value="F:DNA ligase (NAD+) activity"/>
    <property type="evidence" value="ECO:0007669"/>
    <property type="project" value="UniProtKB-EC"/>
</dbReference>
<evidence type="ECO:0000313" key="5">
    <source>
        <dbReference type="Proteomes" id="UP000255295"/>
    </source>
</evidence>
<dbReference type="EMBL" id="CP019980">
    <property type="protein sequence ID" value="AVK97859.1"/>
    <property type="molecule type" value="Genomic_DNA"/>
</dbReference>
<dbReference type="Pfam" id="PF00533">
    <property type="entry name" value="BRCT"/>
    <property type="match status" value="1"/>
</dbReference>
<evidence type="ECO:0000259" key="1">
    <source>
        <dbReference type="PROSITE" id="PS50172"/>
    </source>
</evidence>
<dbReference type="PROSITE" id="PS50172">
    <property type="entry name" value="BRCT"/>
    <property type="match status" value="1"/>
</dbReference>
<dbReference type="AlphaFoldDB" id="A0A2S0K3H8"/>
<dbReference type="SMART" id="SM00292">
    <property type="entry name" value="BRCT"/>
    <property type="match status" value="1"/>
</dbReference>
<name>A0A2S0K3H8_LYSSH</name>
<evidence type="ECO:0000313" key="2">
    <source>
        <dbReference type="EMBL" id="AVK97859.1"/>
    </source>
</evidence>
<dbReference type="InterPro" id="IPR036420">
    <property type="entry name" value="BRCT_dom_sf"/>
</dbReference>
<reference evidence="3 5" key="2">
    <citation type="submission" date="2018-06" db="EMBL/GenBank/DDBJ databases">
        <authorList>
            <consortium name="Pathogen Informatics"/>
            <person name="Doyle S."/>
        </authorList>
    </citation>
    <scope>NUCLEOTIDE SEQUENCE [LARGE SCALE GENOMIC DNA]</scope>
    <source>
        <strain evidence="3 5">NCTC10338</strain>
    </source>
</reference>
<sequence length="115" mass="12947">MNTNKDNNDVIFLTNPTERIMHPFYNKQIVFTGALSTMTRAEAAKKARACGGLMQGAVTKDTAFVILGHNRRGKSTKHLKAEQLIQLGHDIQIIAEDDFIWLISMQKEYIPSSLQ</sequence>
<feature type="domain" description="BRCT" evidence="1">
    <location>
        <begin position="19"/>
        <end position="97"/>
    </location>
</feature>
<evidence type="ECO:0000313" key="3">
    <source>
        <dbReference type="EMBL" id="SUV16210.1"/>
    </source>
</evidence>
<protein>
    <submittedName>
        <fullName evidence="2">DNA polymerase III subunit epsilon</fullName>
    </submittedName>
    <submittedName>
        <fullName evidence="3">NAD-dependent DNA ligase LigA</fullName>
        <ecNumber evidence="3">6.5.1.2</ecNumber>
    </submittedName>
</protein>
<dbReference type="CDD" id="cd17748">
    <property type="entry name" value="BRCT_DNA_ligase_like"/>
    <property type="match status" value="1"/>
</dbReference>
<proteinExistence type="predicted"/>
<keyword evidence="3" id="KW-0436">Ligase</keyword>
<dbReference type="GeneID" id="48277902"/>
<gene>
    <name evidence="3" type="primary">ligA_1</name>
    <name evidence="2" type="ORF">LS41612_17010</name>
    <name evidence="3" type="ORF">NCTC10338_01286</name>
</gene>